<evidence type="ECO:0000256" key="5">
    <source>
        <dbReference type="ARBA" id="ARBA00023136"/>
    </source>
</evidence>
<protein>
    <submittedName>
        <fullName evidence="6">Proton-dependent oligopeptide transporter family</fullName>
    </submittedName>
</protein>
<evidence type="ECO:0000256" key="3">
    <source>
        <dbReference type="ARBA" id="ARBA00022692"/>
    </source>
</evidence>
<sequence length="451" mass="50701">MEDDIYTKDGTVDIHKNPANKKKTGNWTACNFILGNQCFERPAYYGMSTNLMNYLETSLNQGNGMTLLTMSASLIALKPSCNHTGRCHPTPSQTLVCFVALYMVALGSGAIKPCVSLFEVDQFNKLSRSNREEKPKFLLQLVLLVTQRRNANWYLYGGMDPNEHWMGVGLWSPPPSQWPLGSDFSYWAADFTAFKNPKEVPLREFFRFFDRAAVETRTDRTLEGLTNPWTLCTVTQVEELKSIVRLLPVWACGVVFATVFSQMSAMFIAQGNTMDPHVGGLSSFKIPSASLSFFNALGVIIGTPIYDRPIAPYATKYTGREQGFTQLQRIGIGLAISVFAMGRAGDLEVFRLDIVEKYEYYDVEHVPVSILWQGPQYFLVGVAEVFTFIGEYEFYYDQAPNSTRNLCSALFLTTYVGGNFFKYSACVCYDKSNDQEWEAGLDSGKFESRAS</sequence>
<evidence type="ECO:0000256" key="2">
    <source>
        <dbReference type="ARBA" id="ARBA00005982"/>
    </source>
</evidence>
<dbReference type="Gene3D" id="1.20.1250.20">
    <property type="entry name" value="MFS general substrate transporter like domains"/>
    <property type="match status" value="2"/>
</dbReference>
<evidence type="ECO:0000313" key="6">
    <source>
        <dbReference type="EMBL" id="PON51424.1"/>
    </source>
</evidence>
<keyword evidence="4" id="KW-1133">Transmembrane helix</keyword>
<comment type="caution">
    <text evidence="6">The sequence shown here is derived from an EMBL/GenBank/DDBJ whole genome shotgun (WGS) entry which is preliminary data.</text>
</comment>
<organism evidence="6 7">
    <name type="scientific">Parasponia andersonii</name>
    <name type="common">Sponia andersonii</name>
    <dbReference type="NCBI Taxonomy" id="3476"/>
    <lineage>
        <taxon>Eukaryota</taxon>
        <taxon>Viridiplantae</taxon>
        <taxon>Streptophyta</taxon>
        <taxon>Embryophyta</taxon>
        <taxon>Tracheophyta</taxon>
        <taxon>Spermatophyta</taxon>
        <taxon>Magnoliopsida</taxon>
        <taxon>eudicotyledons</taxon>
        <taxon>Gunneridae</taxon>
        <taxon>Pentapetalae</taxon>
        <taxon>rosids</taxon>
        <taxon>fabids</taxon>
        <taxon>Rosales</taxon>
        <taxon>Cannabaceae</taxon>
        <taxon>Parasponia</taxon>
    </lineage>
</organism>
<dbReference type="GO" id="GO:0022857">
    <property type="term" value="F:transmembrane transporter activity"/>
    <property type="evidence" value="ECO:0007669"/>
    <property type="project" value="InterPro"/>
</dbReference>
<dbReference type="EMBL" id="JXTB01000233">
    <property type="protein sequence ID" value="PON51424.1"/>
    <property type="molecule type" value="Genomic_DNA"/>
</dbReference>
<dbReference type="PANTHER" id="PTHR11654">
    <property type="entry name" value="OLIGOPEPTIDE TRANSPORTER-RELATED"/>
    <property type="match status" value="1"/>
</dbReference>
<dbReference type="Pfam" id="PF00854">
    <property type="entry name" value="PTR2"/>
    <property type="match status" value="2"/>
</dbReference>
<dbReference type="AlphaFoldDB" id="A0A2P5BRQ3"/>
<comment type="subcellular location">
    <subcellularLocation>
        <location evidence="1">Membrane</location>
        <topology evidence="1">Multi-pass membrane protein</topology>
    </subcellularLocation>
</comment>
<evidence type="ECO:0000256" key="4">
    <source>
        <dbReference type="ARBA" id="ARBA00022989"/>
    </source>
</evidence>
<name>A0A2P5BRQ3_PARAD</name>
<evidence type="ECO:0000256" key="1">
    <source>
        <dbReference type="ARBA" id="ARBA00004141"/>
    </source>
</evidence>
<dbReference type="InterPro" id="IPR036259">
    <property type="entry name" value="MFS_trans_sf"/>
</dbReference>
<keyword evidence="5" id="KW-0472">Membrane</keyword>
<accession>A0A2P5BRQ3</accession>
<keyword evidence="7" id="KW-1185">Reference proteome</keyword>
<dbReference type="GO" id="GO:0016020">
    <property type="term" value="C:membrane"/>
    <property type="evidence" value="ECO:0007669"/>
    <property type="project" value="UniProtKB-SubCell"/>
</dbReference>
<gene>
    <name evidence="6" type="ORF">PanWU01x14_216680</name>
</gene>
<dbReference type="Proteomes" id="UP000237105">
    <property type="component" value="Unassembled WGS sequence"/>
</dbReference>
<dbReference type="STRING" id="3476.A0A2P5BRQ3"/>
<reference evidence="7" key="1">
    <citation type="submission" date="2016-06" db="EMBL/GenBank/DDBJ databases">
        <title>Parallel loss of symbiosis genes in relatives of nitrogen-fixing non-legume Parasponia.</title>
        <authorList>
            <person name="Van Velzen R."/>
            <person name="Holmer R."/>
            <person name="Bu F."/>
            <person name="Rutten L."/>
            <person name="Van Zeijl A."/>
            <person name="Liu W."/>
            <person name="Santuari L."/>
            <person name="Cao Q."/>
            <person name="Sharma T."/>
            <person name="Shen D."/>
            <person name="Roswanjaya Y."/>
            <person name="Wardhani T."/>
            <person name="Kalhor M.S."/>
            <person name="Jansen J."/>
            <person name="Van den Hoogen J."/>
            <person name="Gungor B."/>
            <person name="Hartog M."/>
            <person name="Hontelez J."/>
            <person name="Verver J."/>
            <person name="Yang W.-C."/>
            <person name="Schijlen E."/>
            <person name="Repin R."/>
            <person name="Schilthuizen M."/>
            <person name="Schranz E."/>
            <person name="Heidstra R."/>
            <person name="Miyata K."/>
            <person name="Fedorova E."/>
            <person name="Kohlen W."/>
            <person name="Bisseling T."/>
            <person name="Smit S."/>
            <person name="Geurts R."/>
        </authorList>
    </citation>
    <scope>NUCLEOTIDE SEQUENCE [LARGE SCALE GENOMIC DNA]</scope>
    <source>
        <strain evidence="7">cv. WU1-14</strain>
    </source>
</reference>
<dbReference type="OrthoDB" id="8904098at2759"/>
<keyword evidence="3" id="KW-0812">Transmembrane</keyword>
<proteinExistence type="inferred from homology"/>
<evidence type="ECO:0000313" key="7">
    <source>
        <dbReference type="Proteomes" id="UP000237105"/>
    </source>
</evidence>
<dbReference type="InterPro" id="IPR000109">
    <property type="entry name" value="POT_fam"/>
</dbReference>
<comment type="similarity">
    <text evidence="2">Belongs to the major facilitator superfamily. Proton-dependent oligopeptide transporter (POT/PTR) (TC 2.A.17) family.</text>
</comment>